<dbReference type="InParanoid" id="A0A067PXI2"/>
<dbReference type="AlphaFoldDB" id="A0A067PXI2"/>
<dbReference type="EMBL" id="KL197715">
    <property type="protein sequence ID" value="KDQ59528.1"/>
    <property type="molecule type" value="Genomic_DNA"/>
</dbReference>
<name>A0A067PXI2_9AGAM</name>
<evidence type="ECO:0000313" key="1">
    <source>
        <dbReference type="EMBL" id="KDQ59528.1"/>
    </source>
</evidence>
<gene>
    <name evidence="1" type="ORF">JAAARDRAFT_624217</name>
</gene>
<dbReference type="HOGENOM" id="CLU_1518083_0_0_1"/>
<reference evidence="2" key="1">
    <citation type="journal article" date="2014" name="Proc. Natl. Acad. Sci. U.S.A.">
        <title>Extensive sampling of basidiomycete genomes demonstrates inadequacy of the white-rot/brown-rot paradigm for wood decay fungi.</title>
        <authorList>
            <person name="Riley R."/>
            <person name="Salamov A.A."/>
            <person name="Brown D.W."/>
            <person name="Nagy L.G."/>
            <person name="Floudas D."/>
            <person name="Held B.W."/>
            <person name="Levasseur A."/>
            <person name="Lombard V."/>
            <person name="Morin E."/>
            <person name="Otillar R."/>
            <person name="Lindquist E.A."/>
            <person name="Sun H."/>
            <person name="LaButti K.M."/>
            <person name="Schmutz J."/>
            <person name="Jabbour D."/>
            <person name="Luo H."/>
            <person name="Baker S.E."/>
            <person name="Pisabarro A.G."/>
            <person name="Walton J.D."/>
            <person name="Blanchette R.A."/>
            <person name="Henrissat B."/>
            <person name="Martin F."/>
            <person name="Cullen D."/>
            <person name="Hibbett D.S."/>
            <person name="Grigoriev I.V."/>
        </authorList>
    </citation>
    <scope>NUCLEOTIDE SEQUENCE [LARGE SCALE GENOMIC DNA]</scope>
    <source>
        <strain evidence="2">MUCL 33604</strain>
    </source>
</reference>
<proteinExistence type="predicted"/>
<sequence>MERLDSNWARRHSHPRYYQPGARDWDSLRPPRDSHSQKHIFEAVLREDGSTLKMSPDDQRRCCTGRERILSFYANSSFGWLHDDEIPEGGYLKCRHGSRRCRTAKLLKFAQLITSQLASLHCLGVWDESWEDGLCLQCIEVGKGIYMASRQTLWDQLPSIFDLPPWEELNSGISEEP</sequence>
<keyword evidence="2" id="KW-1185">Reference proteome</keyword>
<dbReference type="Proteomes" id="UP000027265">
    <property type="component" value="Unassembled WGS sequence"/>
</dbReference>
<evidence type="ECO:0000313" key="2">
    <source>
        <dbReference type="Proteomes" id="UP000027265"/>
    </source>
</evidence>
<dbReference type="OrthoDB" id="3217871at2759"/>
<protein>
    <submittedName>
        <fullName evidence="1">Uncharacterized protein</fullName>
    </submittedName>
</protein>
<organism evidence="1 2">
    <name type="scientific">Jaapia argillacea MUCL 33604</name>
    <dbReference type="NCBI Taxonomy" id="933084"/>
    <lineage>
        <taxon>Eukaryota</taxon>
        <taxon>Fungi</taxon>
        <taxon>Dikarya</taxon>
        <taxon>Basidiomycota</taxon>
        <taxon>Agaricomycotina</taxon>
        <taxon>Agaricomycetes</taxon>
        <taxon>Agaricomycetidae</taxon>
        <taxon>Jaapiales</taxon>
        <taxon>Jaapiaceae</taxon>
        <taxon>Jaapia</taxon>
    </lineage>
</organism>
<accession>A0A067PXI2</accession>